<comment type="catalytic activity">
    <reaction evidence="1 9 11">
        <text>Hydrolyzes single-stranded DNA or mismatched double-stranded DNA and polynucleotides, releasing free uracil.</text>
        <dbReference type="EC" id="3.2.2.27"/>
    </reaction>
</comment>
<gene>
    <name evidence="9 13" type="primary">ung</name>
    <name evidence="13" type="ORF">CCY01nite_31050</name>
</gene>
<dbReference type="NCBIfam" id="TIGR00628">
    <property type="entry name" value="ung"/>
    <property type="match status" value="1"/>
</dbReference>
<evidence type="ECO:0000313" key="13">
    <source>
        <dbReference type="EMBL" id="GEP96845.1"/>
    </source>
</evidence>
<accession>A0A512RMB6</accession>
<dbReference type="CDD" id="cd10027">
    <property type="entry name" value="UDG-F1-like"/>
    <property type="match status" value="1"/>
</dbReference>
<sequence>MFKANVMDVKIESSWKEVLKDEFQKSYFEQIVMFLKHEKALNKVIYPPGNLIFNAFEKTPFNDVKVVILGQDPYHGPGQAHGLCFSVQKGVKPPPSLVNIYKELNKDVGIPIPETGDLTKWAEHGVLLLNAMLTVRNGEPASHSKIGWESFTDAVIRKISDLKEGVVFMLWGKFAQDKQVLIDATRHYILKAAHPSPFSADKGFFGCRHFSKANELLVKDGKAPVDWQL</sequence>
<keyword evidence="7 9" id="KW-0378">Hydrolase</keyword>
<evidence type="ECO:0000259" key="12">
    <source>
        <dbReference type="SMART" id="SM00986"/>
    </source>
</evidence>
<dbReference type="InterPro" id="IPR036895">
    <property type="entry name" value="Uracil-DNA_glycosylase-like_sf"/>
</dbReference>
<evidence type="ECO:0000256" key="9">
    <source>
        <dbReference type="HAMAP-Rule" id="MF_00148"/>
    </source>
</evidence>
<dbReference type="InterPro" id="IPR002043">
    <property type="entry name" value="UDG_fam1"/>
</dbReference>
<dbReference type="InterPro" id="IPR005122">
    <property type="entry name" value="Uracil-DNA_glycosylase-like"/>
</dbReference>
<keyword evidence="8 9" id="KW-0234">DNA repair</keyword>
<dbReference type="NCBIfam" id="NF003588">
    <property type="entry name" value="PRK05254.1-1"/>
    <property type="match status" value="1"/>
</dbReference>
<dbReference type="FunFam" id="3.40.470.10:FF:000001">
    <property type="entry name" value="Uracil-DNA glycosylase"/>
    <property type="match status" value="1"/>
</dbReference>
<dbReference type="SMART" id="SM00986">
    <property type="entry name" value="UDG"/>
    <property type="match status" value="1"/>
</dbReference>
<dbReference type="GO" id="GO:0005737">
    <property type="term" value="C:cytoplasm"/>
    <property type="evidence" value="ECO:0007669"/>
    <property type="project" value="UniProtKB-SubCell"/>
</dbReference>
<keyword evidence="14" id="KW-1185">Reference proteome</keyword>
<evidence type="ECO:0000256" key="11">
    <source>
        <dbReference type="RuleBase" id="RU003780"/>
    </source>
</evidence>
<dbReference type="NCBIfam" id="NF003592">
    <property type="entry name" value="PRK05254.1-5"/>
    <property type="match status" value="1"/>
</dbReference>
<dbReference type="NCBIfam" id="NF003591">
    <property type="entry name" value="PRK05254.1-4"/>
    <property type="match status" value="1"/>
</dbReference>
<reference evidence="13 14" key="1">
    <citation type="submission" date="2019-07" db="EMBL/GenBank/DDBJ databases">
        <title>Whole genome shotgun sequence of Chitinophaga cymbidii NBRC 109752.</title>
        <authorList>
            <person name="Hosoyama A."/>
            <person name="Uohara A."/>
            <person name="Ohji S."/>
            <person name="Ichikawa N."/>
        </authorList>
    </citation>
    <scope>NUCLEOTIDE SEQUENCE [LARGE SCALE GENOMIC DNA]</scope>
    <source>
        <strain evidence="13 14">NBRC 109752</strain>
    </source>
</reference>
<dbReference type="SUPFAM" id="SSF52141">
    <property type="entry name" value="Uracil-DNA glycosylase-like"/>
    <property type="match status" value="1"/>
</dbReference>
<dbReference type="PANTHER" id="PTHR11264">
    <property type="entry name" value="URACIL-DNA GLYCOSYLASE"/>
    <property type="match status" value="1"/>
</dbReference>
<dbReference type="Gene3D" id="3.40.470.10">
    <property type="entry name" value="Uracil-DNA glycosylase-like domain"/>
    <property type="match status" value="1"/>
</dbReference>
<dbReference type="EC" id="3.2.2.27" evidence="4 9"/>
<feature type="active site" description="Proton acceptor" evidence="9 10">
    <location>
        <position position="72"/>
    </location>
</feature>
<evidence type="ECO:0000256" key="1">
    <source>
        <dbReference type="ARBA" id="ARBA00001400"/>
    </source>
</evidence>
<dbReference type="EMBL" id="BKAU01000003">
    <property type="protein sequence ID" value="GEP96845.1"/>
    <property type="molecule type" value="Genomic_DNA"/>
</dbReference>
<dbReference type="NCBIfam" id="NF003589">
    <property type="entry name" value="PRK05254.1-2"/>
    <property type="match status" value="1"/>
</dbReference>
<dbReference type="InterPro" id="IPR018085">
    <property type="entry name" value="Ura-DNA_Glyclase_AS"/>
</dbReference>
<dbReference type="AlphaFoldDB" id="A0A512RMB6"/>
<comment type="similarity">
    <text evidence="3 9 11">Belongs to the uracil-DNA glycosylase (UDG) superfamily. UNG family.</text>
</comment>
<evidence type="ECO:0000256" key="7">
    <source>
        <dbReference type="ARBA" id="ARBA00022801"/>
    </source>
</evidence>
<evidence type="ECO:0000256" key="10">
    <source>
        <dbReference type="PROSITE-ProRule" id="PRU10072"/>
    </source>
</evidence>
<dbReference type="Proteomes" id="UP000321436">
    <property type="component" value="Unassembled WGS sequence"/>
</dbReference>
<evidence type="ECO:0000256" key="4">
    <source>
        <dbReference type="ARBA" id="ARBA00012030"/>
    </source>
</evidence>
<evidence type="ECO:0000256" key="8">
    <source>
        <dbReference type="ARBA" id="ARBA00023204"/>
    </source>
</evidence>
<evidence type="ECO:0000256" key="5">
    <source>
        <dbReference type="ARBA" id="ARBA00018429"/>
    </source>
</evidence>
<proteinExistence type="inferred from homology"/>
<name>A0A512RMB6_9BACT</name>
<dbReference type="GO" id="GO:0004844">
    <property type="term" value="F:uracil DNA N-glycosylase activity"/>
    <property type="evidence" value="ECO:0007669"/>
    <property type="project" value="UniProtKB-UniRule"/>
</dbReference>
<keyword evidence="9" id="KW-0963">Cytoplasm</keyword>
<dbReference type="GO" id="GO:0097510">
    <property type="term" value="P:base-excision repair, AP site formation via deaminated base removal"/>
    <property type="evidence" value="ECO:0007669"/>
    <property type="project" value="TreeGrafter"/>
</dbReference>
<keyword evidence="6 9" id="KW-0227">DNA damage</keyword>
<organism evidence="13 14">
    <name type="scientific">Chitinophaga cymbidii</name>
    <dbReference type="NCBI Taxonomy" id="1096750"/>
    <lineage>
        <taxon>Bacteria</taxon>
        <taxon>Pseudomonadati</taxon>
        <taxon>Bacteroidota</taxon>
        <taxon>Chitinophagia</taxon>
        <taxon>Chitinophagales</taxon>
        <taxon>Chitinophagaceae</taxon>
        <taxon>Chitinophaga</taxon>
    </lineage>
</organism>
<dbReference type="HAMAP" id="MF_00148">
    <property type="entry name" value="UDG"/>
    <property type="match status" value="1"/>
</dbReference>
<comment type="caution">
    <text evidence="13">The sequence shown here is derived from an EMBL/GenBank/DDBJ whole genome shotgun (WGS) entry which is preliminary data.</text>
</comment>
<feature type="domain" description="Uracil-DNA glycosylase-like" evidence="12">
    <location>
        <begin position="57"/>
        <end position="217"/>
    </location>
</feature>
<evidence type="ECO:0000256" key="2">
    <source>
        <dbReference type="ARBA" id="ARBA00002631"/>
    </source>
</evidence>
<comment type="subcellular location">
    <subcellularLocation>
        <location evidence="9">Cytoplasm</location>
    </subcellularLocation>
</comment>
<protein>
    <recommendedName>
        <fullName evidence="5 9">Uracil-DNA glycosylase</fullName>
        <shortName evidence="9">UDG</shortName>
        <ecNumber evidence="4 9">3.2.2.27</ecNumber>
    </recommendedName>
</protein>
<dbReference type="Pfam" id="PF03167">
    <property type="entry name" value="UDG"/>
    <property type="match status" value="1"/>
</dbReference>
<dbReference type="PROSITE" id="PS00130">
    <property type="entry name" value="U_DNA_GLYCOSYLASE"/>
    <property type="match status" value="1"/>
</dbReference>
<evidence type="ECO:0000313" key="14">
    <source>
        <dbReference type="Proteomes" id="UP000321436"/>
    </source>
</evidence>
<comment type="function">
    <text evidence="2 9 11">Excises uracil residues from the DNA which can arise as a result of misincorporation of dUMP residues by DNA polymerase or due to deamination of cytosine.</text>
</comment>
<dbReference type="PANTHER" id="PTHR11264:SF0">
    <property type="entry name" value="URACIL-DNA GLYCOSYLASE"/>
    <property type="match status" value="1"/>
</dbReference>
<dbReference type="SMART" id="SM00987">
    <property type="entry name" value="UreE_C"/>
    <property type="match status" value="1"/>
</dbReference>
<evidence type="ECO:0000256" key="3">
    <source>
        <dbReference type="ARBA" id="ARBA00008184"/>
    </source>
</evidence>
<evidence type="ECO:0000256" key="6">
    <source>
        <dbReference type="ARBA" id="ARBA00022763"/>
    </source>
</evidence>